<evidence type="ECO:0000256" key="2">
    <source>
        <dbReference type="SAM" id="Phobius"/>
    </source>
</evidence>
<dbReference type="Gene3D" id="2.10.50.10">
    <property type="entry name" value="Tumor Necrosis Factor Receptor, subunit A, domain 2"/>
    <property type="match status" value="2"/>
</dbReference>
<reference evidence="5" key="1">
    <citation type="submission" date="2025-08" db="UniProtKB">
        <authorList>
            <consortium name="Ensembl"/>
        </authorList>
    </citation>
    <scope>IDENTIFICATION</scope>
</reference>
<organism evidence="5 6">
    <name type="scientific">Cyanoderma ruficeps</name>
    <name type="common">rufous-capped babbler</name>
    <dbReference type="NCBI Taxonomy" id="181631"/>
    <lineage>
        <taxon>Eukaryota</taxon>
        <taxon>Metazoa</taxon>
        <taxon>Chordata</taxon>
        <taxon>Craniata</taxon>
        <taxon>Vertebrata</taxon>
        <taxon>Euteleostomi</taxon>
        <taxon>Archelosauria</taxon>
        <taxon>Archosauria</taxon>
        <taxon>Dinosauria</taxon>
        <taxon>Saurischia</taxon>
        <taxon>Theropoda</taxon>
        <taxon>Coelurosauria</taxon>
        <taxon>Aves</taxon>
        <taxon>Neognathae</taxon>
        <taxon>Neoaves</taxon>
        <taxon>Telluraves</taxon>
        <taxon>Australaves</taxon>
        <taxon>Passeriformes</taxon>
        <taxon>Sylvioidea</taxon>
        <taxon>Timaliidae</taxon>
        <taxon>Cyanoderma</taxon>
    </lineage>
</organism>
<proteinExistence type="predicted"/>
<dbReference type="AlphaFoldDB" id="A0A8C3NXW6"/>
<name>A0A8C3NXW6_9PASS</name>
<feature type="chain" id="PRO_5034675836" evidence="3">
    <location>
        <begin position="25"/>
        <end position="276"/>
    </location>
</feature>
<dbReference type="InterPro" id="IPR001368">
    <property type="entry name" value="TNFR/NGFR_Cys_rich_reg"/>
</dbReference>
<dbReference type="Proteomes" id="UP000694396">
    <property type="component" value="Unplaced"/>
</dbReference>
<dbReference type="SMART" id="SM00208">
    <property type="entry name" value="TNFR"/>
    <property type="match status" value="2"/>
</dbReference>
<keyword evidence="2" id="KW-1133">Transmembrane helix</keyword>
<feature type="signal peptide" evidence="3">
    <location>
        <begin position="1"/>
        <end position="24"/>
    </location>
</feature>
<keyword evidence="3" id="KW-0732">Signal</keyword>
<feature type="domain" description="TNFR-Cys" evidence="4">
    <location>
        <begin position="53"/>
        <end position="92"/>
    </location>
</feature>
<feature type="disulfide bond" evidence="1">
    <location>
        <begin position="71"/>
        <end position="84"/>
    </location>
</feature>
<sequence length="276" mass="29424">MAPGRALLPAALLALALSPGPAAALPCIADCPPGTFAASADCGLWGTSADCQPCPAGTFSSTAGRGGCRMCRQCQGLFQYSKNCSSTRDAECTCRKGYRCGGDGCAYCTRSCGVGQESTRNGCQTCRYGTFNDQPGGSCKNWTMCSGNQVLEPGTPAKDVICKHASVNPTLVTTLPTTSVEIPFSITVPGKKDVETDMIRISLAVAGLSCIMFLLPLCICFSVWQKKKLSTVFKKMHTLEQSVQEDDACSCHFPEEEQGEYQDPDKSTEFRDLLVN</sequence>
<evidence type="ECO:0000256" key="3">
    <source>
        <dbReference type="SAM" id="SignalP"/>
    </source>
</evidence>
<feature type="disulfide bond" evidence="1">
    <location>
        <begin position="74"/>
        <end position="92"/>
    </location>
</feature>
<dbReference type="GO" id="GO:0042127">
    <property type="term" value="P:regulation of cell population proliferation"/>
    <property type="evidence" value="ECO:0007669"/>
    <property type="project" value="TreeGrafter"/>
</dbReference>
<dbReference type="PANTHER" id="PTHR47139:SF1">
    <property type="entry name" value="TUMOR NECROSIS FACTOR RECEPTOR SUPERFAMILY MEMBER 9"/>
    <property type="match status" value="1"/>
</dbReference>
<dbReference type="GO" id="GO:0038023">
    <property type="term" value="F:signaling receptor activity"/>
    <property type="evidence" value="ECO:0007669"/>
    <property type="project" value="TreeGrafter"/>
</dbReference>
<evidence type="ECO:0000259" key="4">
    <source>
        <dbReference type="PROSITE" id="PS50050"/>
    </source>
</evidence>
<dbReference type="SUPFAM" id="SSF57586">
    <property type="entry name" value="TNF receptor-like"/>
    <property type="match status" value="1"/>
</dbReference>
<evidence type="ECO:0000256" key="1">
    <source>
        <dbReference type="PROSITE-ProRule" id="PRU00206"/>
    </source>
</evidence>
<keyword evidence="2" id="KW-0812">Transmembrane</keyword>
<feature type="transmembrane region" description="Helical" evidence="2">
    <location>
        <begin position="201"/>
        <end position="224"/>
    </location>
</feature>
<dbReference type="Ensembl" id="ENSCRFT00000004545.1">
    <property type="protein sequence ID" value="ENSCRFP00000004372.1"/>
    <property type="gene ID" value="ENSCRFG00000003552.1"/>
</dbReference>
<keyword evidence="2" id="KW-0472">Membrane</keyword>
<evidence type="ECO:0000313" key="6">
    <source>
        <dbReference type="Proteomes" id="UP000694396"/>
    </source>
</evidence>
<keyword evidence="6" id="KW-1185">Reference proteome</keyword>
<comment type="caution">
    <text evidence="1">Lacks conserved residue(s) required for the propagation of feature annotation.</text>
</comment>
<feature type="repeat" description="TNFR-Cys" evidence="1">
    <location>
        <begin position="53"/>
        <end position="92"/>
    </location>
</feature>
<dbReference type="PANTHER" id="PTHR47139">
    <property type="entry name" value="TUMOR NECROSIS FACTOR RECEPTOR SUPERFAMILY MEMBER 9"/>
    <property type="match status" value="1"/>
</dbReference>
<dbReference type="PROSITE" id="PS50050">
    <property type="entry name" value="TNFR_NGFR_2"/>
    <property type="match status" value="1"/>
</dbReference>
<keyword evidence="1" id="KW-1015">Disulfide bond</keyword>
<accession>A0A8C3NXW6</accession>
<dbReference type="Pfam" id="PF00020">
    <property type="entry name" value="TNFR_c6"/>
    <property type="match status" value="2"/>
</dbReference>
<protein>
    <submittedName>
        <fullName evidence="5">TNF receptor superfamily member 9</fullName>
    </submittedName>
</protein>
<reference evidence="5" key="2">
    <citation type="submission" date="2025-09" db="UniProtKB">
        <authorList>
            <consortium name="Ensembl"/>
        </authorList>
    </citation>
    <scope>IDENTIFICATION</scope>
</reference>
<evidence type="ECO:0000313" key="5">
    <source>
        <dbReference type="Ensembl" id="ENSCRFP00000004372.1"/>
    </source>
</evidence>